<keyword evidence="2" id="KW-0479">Metal-binding</keyword>
<name>A0ABS4Q2B6_9PSEU</name>
<keyword evidence="2" id="KW-0349">Heme</keyword>
<evidence type="ECO:0000256" key="2">
    <source>
        <dbReference type="RuleBase" id="RU000461"/>
    </source>
</evidence>
<dbReference type="InterPro" id="IPR036396">
    <property type="entry name" value="Cyt_P450_sf"/>
</dbReference>
<dbReference type="EMBL" id="JAGGMS010000001">
    <property type="protein sequence ID" value="MBP2185815.1"/>
    <property type="molecule type" value="Genomic_DNA"/>
</dbReference>
<dbReference type="InterPro" id="IPR002397">
    <property type="entry name" value="Cyt_P450_B"/>
</dbReference>
<keyword evidence="2" id="KW-0503">Monooxygenase</keyword>
<keyword evidence="2" id="KW-0560">Oxidoreductase</keyword>
<dbReference type="PANTHER" id="PTHR46696">
    <property type="entry name" value="P450, PUTATIVE (EUROFUNG)-RELATED"/>
    <property type="match status" value="1"/>
</dbReference>
<comment type="similarity">
    <text evidence="1 2">Belongs to the cytochrome P450 family.</text>
</comment>
<keyword evidence="2" id="KW-0408">Iron</keyword>
<gene>
    <name evidence="3" type="ORF">JOM49_007341</name>
</gene>
<keyword evidence="4" id="KW-1185">Reference proteome</keyword>
<dbReference type="SUPFAM" id="SSF48264">
    <property type="entry name" value="Cytochrome P450"/>
    <property type="match status" value="1"/>
</dbReference>
<comment type="caution">
    <text evidence="3">The sequence shown here is derived from an EMBL/GenBank/DDBJ whole genome shotgun (WGS) entry which is preliminary data.</text>
</comment>
<dbReference type="PRINTS" id="PR00359">
    <property type="entry name" value="BP450"/>
</dbReference>
<dbReference type="PROSITE" id="PS00086">
    <property type="entry name" value="CYTOCHROME_P450"/>
    <property type="match status" value="1"/>
</dbReference>
<dbReference type="Gene3D" id="1.10.630.10">
    <property type="entry name" value="Cytochrome P450"/>
    <property type="match status" value="1"/>
</dbReference>
<dbReference type="CDD" id="cd11032">
    <property type="entry name" value="P450_EryK-like"/>
    <property type="match status" value="1"/>
</dbReference>
<reference evidence="3 4" key="1">
    <citation type="submission" date="2021-03" db="EMBL/GenBank/DDBJ databases">
        <title>Sequencing the genomes of 1000 actinobacteria strains.</title>
        <authorList>
            <person name="Klenk H.-P."/>
        </authorList>
    </citation>
    <scope>NUCLEOTIDE SEQUENCE [LARGE SCALE GENOMIC DNA]</scope>
    <source>
        <strain evidence="3 4">DSM 45510</strain>
    </source>
</reference>
<organism evidence="3 4">
    <name type="scientific">Amycolatopsis magusensis</name>
    <dbReference type="NCBI Taxonomy" id="882444"/>
    <lineage>
        <taxon>Bacteria</taxon>
        <taxon>Bacillati</taxon>
        <taxon>Actinomycetota</taxon>
        <taxon>Actinomycetes</taxon>
        <taxon>Pseudonocardiales</taxon>
        <taxon>Pseudonocardiaceae</taxon>
        <taxon>Amycolatopsis</taxon>
    </lineage>
</organism>
<dbReference type="RefSeq" id="WP_209668656.1">
    <property type="nucleotide sequence ID" value="NZ_JAGGMS010000001.1"/>
</dbReference>
<dbReference type="Pfam" id="PF00067">
    <property type="entry name" value="p450"/>
    <property type="match status" value="1"/>
</dbReference>
<dbReference type="InterPro" id="IPR001128">
    <property type="entry name" value="Cyt_P450"/>
</dbReference>
<proteinExistence type="inferred from homology"/>
<sequence>MTTLADRWGIHPSQSWLHGRQPEHPVSFDEEHGTWDVYGYAEAVEILGDHKRFSSDFSTVFPGMADESQSAGNILQMDPPDHRKLRTLVSHAFTPKMVADLEPRIAELTGELLDNVAGRDEFDLVTELAYPLPVIVIAELLGVPGSDRELFRKWADLLFTDPEPLSLNDEDGEQMRRFEKQQEELQPMLDYLHAHAAERRRHPREDLLSKLVQAEVDGEQLTDLQVVNFANILLLAGHITTTMLLGNTVLCLDGNPDQAERVRADRRLVPSAIEESLRLLSPFAQVARVTTIEVELGGRKIPPNQVLMVWLSAANHDVRQFDRPDVFDPARDPNPHLAFGRGVHFCLGAPLARLEGRIAMNVLLDRFPTLRTDPANPPSFMVAPSTLGVRHLPLRTQA</sequence>
<dbReference type="Proteomes" id="UP000741013">
    <property type="component" value="Unassembled WGS sequence"/>
</dbReference>
<evidence type="ECO:0000256" key="1">
    <source>
        <dbReference type="ARBA" id="ARBA00010617"/>
    </source>
</evidence>
<dbReference type="PANTHER" id="PTHR46696:SF1">
    <property type="entry name" value="CYTOCHROME P450 YJIB-RELATED"/>
    <property type="match status" value="1"/>
</dbReference>
<evidence type="ECO:0000313" key="4">
    <source>
        <dbReference type="Proteomes" id="UP000741013"/>
    </source>
</evidence>
<accession>A0ABS4Q2B6</accession>
<evidence type="ECO:0000313" key="3">
    <source>
        <dbReference type="EMBL" id="MBP2185815.1"/>
    </source>
</evidence>
<protein>
    <submittedName>
        <fullName evidence="3">Cytochrome P450</fullName>
    </submittedName>
</protein>
<dbReference type="InterPro" id="IPR017972">
    <property type="entry name" value="Cyt_P450_CS"/>
</dbReference>